<reference evidence="2" key="1">
    <citation type="submission" date="2023-07" db="EMBL/GenBank/DDBJ databases">
        <title>Sequencing the genomes of 1000 actinobacteria strains.</title>
        <authorList>
            <person name="Klenk H.-P."/>
        </authorList>
    </citation>
    <scope>NUCLEOTIDE SEQUENCE</scope>
    <source>
        <strain evidence="2">DSM 45977</strain>
    </source>
</reference>
<feature type="region of interest" description="Disordered" evidence="1">
    <location>
        <begin position="36"/>
        <end position="65"/>
    </location>
</feature>
<comment type="caution">
    <text evidence="2">The sequence shown here is derived from an EMBL/GenBank/DDBJ whole genome shotgun (WGS) entry which is preliminary data.</text>
</comment>
<protein>
    <submittedName>
        <fullName evidence="2">Uncharacterized protein</fullName>
    </submittedName>
</protein>
<name>A0AAE3ZGA2_9ACTN</name>
<dbReference type="Proteomes" id="UP001180845">
    <property type="component" value="Unassembled WGS sequence"/>
</dbReference>
<proteinExistence type="predicted"/>
<dbReference type="RefSeq" id="WP_310278070.1">
    <property type="nucleotide sequence ID" value="NZ_JAVDXW010000001.1"/>
</dbReference>
<evidence type="ECO:0000313" key="2">
    <source>
        <dbReference type="EMBL" id="MDR7304386.1"/>
    </source>
</evidence>
<gene>
    <name evidence="2" type="ORF">JOF55_004567</name>
</gene>
<dbReference type="AlphaFoldDB" id="A0AAE3ZGA2"/>
<organism evidence="2 3">
    <name type="scientific">Haloactinomyces albus</name>
    <dbReference type="NCBI Taxonomy" id="1352928"/>
    <lineage>
        <taxon>Bacteria</taxon>
        <taxon>Bacillati</taxon>
        <taxon>Actinomycetota</taxon>
        <taxon>Actinomycetes</taxon>
        <taxon>Actinopolysporales</taxon>
        <taxon>Actinopolysporaceae</taxon>
        <taxon>Haloactinomyces</taxon>
    </lineage>
</organism>
<evidence type="ECO:0000256" key="1">
    <source>
        <dbReference type="SAM" id="MobiDB-lite"/>
    </source>
</evidence>
<sequence>MRGLTNIVRHFARMPRGYAADGRMLGLALSTAIDSSRELDSPGDRAAVARANPSQHKKGSAGARG</sequence>
<evidence type="ECO:0000313" key="3">
    <source>
        <dbReference type="Proteomes" id="UP001180845"/>
    </source>
</evidence>
<dbReference type="EMBL" id="JAVDXW010000001">
    <property type="protein sequence ID" value="MDR7304386.1"/>
    <property type="molecule type" value="Genomic_DNA"/>
</dbReference>
<keyword evidence="3" id="KW-1185">Reference proteome</keyword>
<accession>A0AAE3ZGA2</accession>